<feature type="compositionally biased region" description="Basic and acidic residues" evidence="1">
    <location>
        <begin position="290"/>
        <end position="301"/>
    </location>
</feature>
<protein>
    <submittedName>
        <fullName evidence="2">Uncharacterized protein</fullName>
    </submittedName>
</protein>
<sequence>MAKVKQQSKYKALPAPSFGRLSRSSKAVRNPSISPDASPVRGINIAATRSSVQDVSIRPSLSPVSSLTDISPIKFLVQEEKGNESGNDSSGSDGSGNDRSGSDGSGSDDSGNESADDMSSPTASVLMKSGRKAKIQMFGDIPADLGSPAKIGNARSRATKSADNSASNVNKNSLEDKDKSIIPEPKPRRASSRLRKLNGEPQAKEQMEFYEDHHAPLPFIKREEPSNKSRPAATPKLPLLLKKATARSSVAPPALTPKQSTKKPFFPVIENESPKGNFAKKGKGKKRPHKDVEQMSKEPTRNSRRRKVQADPSSDSDQDVLVYPNQDNSNPFLDTAADNAPDHQMEDDEHEQGGSSTTLSFAKNAVASTSSTAKTSKQTNKLIRPKPKQLQDLHPNVKKIFKIRLQHRALRLFYLQLAQLKWIPEPYPSMRPGQLIPYIMARGLSAHDYNVVRYGKVMKGLDDLEQTALTRIMSFEGYKQYLNITRASPFLVRGGSSLDVWLFQQGPLANTPAVMVAPSVVYRSELSQGSGQNGERTRKLQVKLLAQDFEYASAFICTVMGDSPVCCPIYGSTLTLQTKKESNTEGKDGNTQPSSYTSFIDIVAIENLGLFGKAKNNPNTPARQTPYILYHQDVPIYDGRPDPSTGYEGFRPTESSWSKLSSMPRYEGEIPIGSLVIPGFTISGPWTKQNPPHRTAHFYLVFAIVLAEHDGRTYSTDAASNVEADYSDADAN</sequence>
<feature type="compositionally biased region" description="Low complexity" evidence="1">
    <location>
        <begin position="231"/>
        <end position="243"/>
    </location>
</feature>
<keyword evidence="3" id="KW-1185">Reference proteome</keyword>
<gene>
    <name evidence="2" type="ORF">VNI00_013371</name>
</gene>
<feature type="region of interest" description="Disordered" evidence="1">
    <location>
        <begin position="1"/>
        <end position="128"/>
    </location>
</feature>
<feature type="compositionally biased region" description="Low complexity" evidence="1">
    <location>
        <begin position="362"/>
        <end position="381"/>
    </location>
</feature>
<feature type="compositionally biased region" description="Low complexity" evidence="1">
    <location>
        <begin position="84"/>
        <end position="99"/>
    </location>
</feature>
<proteinExistence type="predicted"/>
<dbReference type="AlphaFoldDB" id="A0AAW0BZ89"/>
<evidence type="ECO:0000313" key="3">
    <source>
        <dbReference type="Proteomes" id="UP001383192"/>
    </source>
</evidence>
<evidence type="ECO:0000313" key="2">
    <source>
        <dbReference type="EMBL" id="KAK7032197.1"/>
    </source>
</evidence>
<feature type="compositionally biased region" description="Polar residues" evidence="1">
    <location>
        <begin position="159"/>
        <end position="172"/>
    </location>
</feature>
<reference evidence="2 3" key="1">
    <citation type="submission" date="2024-01" db="EMBL/GenBank/DDBJ databases">
        <title>A draft genome for a cacao thread blight-causing isolate of Paramarasmius palmivorus.</title>
        <authorList>
            <person name="Baruah I.K."/>
            <person name="Bukari Y."/>
            <person name="Amoako-Attah I."/>
            <person name="Meinhardt L.W."/>
            <person name="Bailey B.A."/>
            <person name="Cohen S.P."/>
        </authorList>
    </citation>
    <scope>NUCLEOTIDE SEQUENCE [LARGE SCALE GENOMIC DNA]</scope>
    <source>
        <strain evidence="2 3">GH-12</strain>
    </source>
</reference>
<feature type="compositionally biased region" description="Basic and acidic residues" evidence="1">
    <location>
        <begin position="173"/>
        <end position="187"/>
    </location>
</feature>
<feature type="compositionally biased region" description="Basic residues" evidence="1">
    <location>
        <begin position="278"/>
        <end position="289"/>
    </location>
</feature>
<feature type="compositionally biased region" description="Polar residues" evidence="1">
    <location>
        <begin position="22"/>
        <end position="35"/>
    </location>
</feature>
<evidence type="ECO:0000256" key="1">
    <source>
        <dbReference type="SAM" id="MobiDB-lite"/>
    </source>
</evidence>
<feature type="compositionally biased region" description="Basic and acidic residues" evidence="1">
    <location>
        <begin position="202"/>
        <end position="227"/>
    </location>
</feature>
<accession>A0AAW0BZ89</accession>
<dbReference type="EMBL" id="JAYKXP010000067">
    <property type="protein sequence ID" value="KAK7032197.1"/>
    <property type="molecule type" value="Genomic_DNA"/>
</dbReference>
<dbReference type="Proteomes" id="UP001383192">
    <property type="component" value="Unassembled WGS sequence"/>
</dbReference>
<organism evidence="2 3">
    <name type="scientific">Paramarasmius palmivorus</name>
    <dbReference type="NCBI Taxonomy" id="297713"/>
    <lineage>
        <taxon>Eukaryota</taxon>
        <taxon>Fungi</taxon>
        <taxon>Dikarya</taxon>
        <taxon>Basidiomycota</taxon>
        <taxon>Agaricomycotina</taxon>
        <taxon>Agaricomycetes</taxon>
        <taxon>Agaricomycetidae</taxon>
        <taxon>Agaricales</taxon>
        <taxon>Marasmiineae</taxon>
        <taxon>Marasmiaceae</taxon>
        <taxon>Paramarasmius</taxon>
    </lineage>
</organism>
<name>A0AAW0BZ89_9AGAR</name>
<feature type="region of interest" description="Disordered" evidence="1">
    <location>
        <begin position="140"/>
        <end position="387"/>
    </location>
</feature>
<comment type="caution">
    <text evidence="2">The sequence shown here is derived from an EMBL/GenBank/DDBJ whole genome shotgun (WGS) entry which is preliminary data.</text>
</comment>